<dbReference type="PANTHER" id="PTHR11019">
    <property type="entry name" value="HTH-TYPE TRANSCRIPTIONAL REGULATOR NIMR"/>
    <property type="match status" value="1"/>
</dbReference>
<dbReference type="GO" id="GO:0043565">
    <property type="term" value="F:sequence-specific DNA binding"/>
    <property type="evidence" value="ECO:0007669"/>
    <property type="project" value="InterPro"/>
</dbReference>
<dbReference type="InterPro" id="IPR018060">
    <property type="entry name" value="HTH_AraC"/>
</dbReference>
<keyword evidence="4" id="KW-0804">Transcription</keyword>
<protein>
    <submittedName>
        <fullName evidence="6">Helix-turn-helix transcriptional regulator</fullName>
    </submittedName>
</protein>
<dbReference type="FunFam" id="1.10.10.60:FF:000132">
    <property type="entry name" value="AraC family transcriptional regulator"/>
    <property type="match status" value="1"/>
</dbReference>
<dbReference type="Gene3D" id="1.10.10.60">
    <property type="entry name" value="Homeodomain-like"/>
    <property type="match status" value="1"/>
</dbReference>
<proteinExistence type="predicted"/>
<dbReference type="SUPFAM" id="SSF46689">
    <property type="entry name" value="Homeodomain-like"/>
    <property type="match status" value="2"/>
</dbReference>
<reference evidence="6" key="2">
    <citation type="submission" date="2023-04" db="EMBL/GenBank/DDBJ databases">
        <title>'Rhodoalgimonas zhirmunskyi' gen. nov., isolated from a red alga.</title>
        <authorList>
            <person name="Nedashkovskaya O.I."/>
            <person name="Otstavnykh N.Y."/>
            <person name="Bystritskaya E.P."/>
            <person name="Balabanova L.A."/>
            <person name="Isaeva M.P."/>
        </authorList>
    </citation>
    <scope>NUCLEOTIDE SEQUENCE</scope>
    <source>
        <strain evidence="6">10Alg 79</strain>
    </source>
</reference>
<evidence type="ECO:0000313" key="7">
    <source>
        <dbReference type="Proteomes" id="UP001227162"/>
    </source>
</evidence>
<sequence>MPNDIVFPPNGRLPVVAWSGPLPIGAKFTPHSGKALVLFCFDGMMRVEVGEDRWFIPDRHGIWLPAGTVPMVEPVVEPVGDIEFQAFQLHPKFGGRIAMPEHPTVVSATPLIRGIGRRLTQPSPLPEPQQRRLGWSALDEVARLERPDLHLPGSRDPRVAAVMARVMKTPRAASSLDHLARAAGTSERTLSRLFLRETGLSWRAWRDRMRFVLALEGLQLGQSSTALADTLGYSSPSAFVAAFRRQSGMTPTQWRHRR</sequence>
<dbReference type="AlphaFoldDB" id="A0AAJ1U7T0"/>
<dbReference type="PROSITE" id="PS01124">
    <property type="entry name" value="HTH_ARAC_FAMILY_2"/>
    <property type="match status" value="1"/>
</dbReference>
<keyword evidence="2" id="KW-0805">Transcription regulation</keyword>
<accession>A0AAJ1U7T0</accession>
<evidence type="ECO:0000259" key="5">
    <source>
        <dbReference type="PROSITE" id="PS01124"/>
    </source>
</evidence>
<evidence type="ECO:0000256" key="4">
    <source>
        <dbReference type="ARBA" id="ARBA00023163"/>
    </source>
</evidence>
<dbReference type="InterPro" id="IPR009057">
    <property type="entry name" value="Homeodomain-like_sf"/>
</dbReference>
<dbReference type="PANTHER" id="PTHR11019:SF190">
    <property type="entry name" value="ARAC-FAMILY REGULATORY PROTEIN"/>
    <property type="match status" value="1"/>
</dbReference>
<evidence type="ECO:0000256" key="1">
    <source>
        <dbReference type="ARBA" id="ARBA00022491"/>
    </source>
</evidence>
<evidence type="ECO:0000256" key="2">
    <source>
        <dbReference type="ARBA" id="ARBA00023015"/>
    </source>
</evidence>
<comment type="caution">
    <text evidence="6">The sequence shown here is derived from an EMBL/GenBank/DDBJ whole genome shotgun (WGS) entry which is preliminary data.</text>
</comment>
<dbReference type="Proteomes" id="UP001227162">
    <property type="component" value="Unassembled WGS sequence"/>
</dbReference>
<feature type="domain" description="HTH araC/xylS-type" evidence="5">
    <location>
        <begin position="157"/>
        <end position="257"/>
    </location>
</feature>
<evidence type="ECO:0000256" key="3">
    <source>
        <dbReference type="ARBA" id="ARBA00023125"/>
    </source>
</evidence>
<organism evidence="6 7">
    <name type="scientific">Rhodalgimonas zhirmunskyi</name>
    <dbReference type="NCBI Taxonomy" id="2964767"/>
    <lineage>
        <taxon>Bacteria</taxon>
        <taxon>Pseudomonadati</taxon>
        <taxon>Pseudomonadota</taxon>
        <taxon>Alphaproteobacteria</taxon>
        <taxon>Rhodobacterales</taxon>
        <taxon>Roseobacteraceae</taxon>
        <taxon>Rhodalgimonas</taxon>
    </lineage>
</organism>
<gene>
    <name evidence="6" type="ORF">NOI20_10175</name>
</gene>
<reference evidence="6" key="1">
    <citation type="submission" date="2022-07" db="EMBL/GenBank/DDBJ databases">
        <authorList>
            <person name="Otstavnykh N."/>
            <person name="Isaeva M."/>
            <person name="Bystritskaya E."/>
        </authorList>
    </citation>
    <scope>NUCLEOTIDE SEQUENCE</scope>
    <source>
        <strain evidence="6">10Alg 79</strain>
    </source>
</reference>
<name>A0AAJ1U7T0_9RHOB</name>
<keyword evidence="1" id="KW-0678">Repressor</keyword>
<evidence type="ECO:0000313" key="6">
    <source>
        <dbReference type="EMBL" id="MDQ2094475.1"/>
    </source>
</evidence>
<keyword evidence="3" id="KW-0238">DNA-binding</keyword>
<keyword evidence="7" id="KW-1185">Reference proteome</keyword>
<dbReference type="Pfam" id="PF12833">
    <property type="entry name" value="HTH_18"/>
    <property type="match status" value="1"/>
</dbReference>
<dbReference type="SMART" id="SM00342">
    <property type="entry name" value="HTH_ARAC"/>
    <property type="match status" value="1"/>
</dbReference>
<dbReference type="GO" id="GO:0003700">
    <property type="term" value="F:DNA-binding transcription factor activity"/>
    <property type="evidence" value="ECO:0007669"/>
    <property type="project" value="InterPro"/>
</dbReference>
<dbReference type="EMBL" id="JANFFA010000002">
    <property type="protein sequence ID" value="MDQ2094475.1"/>
    <property type="molecule type" value="Genomic_DNA"/>
</dbReference>